<sequence>FSRGRTQEGQYELSYKILEIAKKLNVSTVYTMGGYSTGRIVEKPRVLGAVTNKKIKIKDVKKWCCISKR</sequence>
<comment type="caution">
    <text evidence="1">The sequence shown here is derived from an EMBL/GenBank/DDBJ whole genome shotgun (WGS) entry which is preliminary data.</text>
</comment>
<dbReference type="Pfam" id="PF09754">
    <property type="entry name" value="PAC2"/>
    <property type="match status" value="1"/>
</dbReference>
<dbReference type="SUPFAM" id="SSF159659">
    <property type="entry name" value="Cgl1923-like"/>
    <property type="match status" value="1"/>
</dbReference>
<feature type="non-terminal residue" evidence="1">
    <location>
        <position position="1"/>
    </location>
</feature>
<dbReference type="InterPro" id="IPR019151">
    <property type="entry name" value="Proteasome_assmbl_chaperone_2"/>
</dbReference>
<protein>
    <submittedName>
        <fullName evidence="1">Protein containing DUF75</fullName>
    </submittedName>
</protein>
<dbReference type="EMBL" id="AUZX01006215">
    <property type="protein sequence ID" value="EQD64739.1"/>
    <property type="molecule type" value="Genomic_DNA"/>
</dbReference>
<organism evidence="1">
    <name type="scientific">mine drainage metagenome</name>
    <dbReference type="NCBI Taxonomy" id="410659"/>
    <lineage>
        <taxon>unclassified sequences</taxon>
        <taxon>metagenomes</taxon>
        <taxon>ecological metagenomes</taxon>
    </lineage>
</organism>
<dbReference type="Gene3D" id="3.40.50.10900">
    <property type="entry name" value="PAC-like subunit"/>
    <property type="match status" value="1"/>
</dbReference>
<name>T1CFA7_9ZZZZ</name>
<dbReference type="InterPro" id="IPR038389">
    <property type="entry name" value="PSMG2_sf"/>
</dbReference>
<accession>T1CFA7</accession>
<gene>
    <name evidence="1" type="ORF">B1A_08726</name>
</gene>
<evidence type="ECO:0000313" key="1">
    <source>
        <dbReference type="EMBL" id="EQD64739.1"/>
    </source>
</evidence>
<proteinExistence type="predicted"/>
<dbReference type="AlphaFoldDB" id="T1CFA7"/>
<reference evidence="1" key="1">
    <citation type="submission" date="2013-08" db="EMBL/GenBank/DDBJ databases">
        <authorList>
            <person name="Mendez C."/>
            <person name="Richter M."/>
            <person name="Ferrer M."/>
            <person name="Sanchez J."/>
        </authorList>
    </citation>
    <scope>NUCLEOTIDE SEQUENCE</scope>
</reference>
<reference evidence="1" key="2">
    <citation type="journal article" date="2014" name="ISME J.">
        <title>Microbial stratification in low pH oxic and suboxic macroscopic growths along an acid mine drainage.</title>
        <authorList>
            <person name="Mendez-Garcia C."/>
            <person name="Mesa V."/>
            <person name="Sprenger R.R."/>
            <person name="Richter M."/>
            <person name="Diez M.S."/>
            <person name="Solano J."/>
            <person name="Bargiela R."/>
            <person name="Golyshina O.V."/>
            <person name="Manteca A."/>
            <person name="Ramos J.L."/>
            <person name="Gallego J.R."/>
            <person name="Llorente I."/>
            <person name="Martins Dos Santos V.A."/>
            <person name="Jensen O.N."/>
            <person name="Pelaez A.I."/>
            <person name="Sanchez J."/>
            <person name="Ferrer M."/>
        </authorList>
    </citation>
    <scope>NUCLEOTIDE SEQUENCE</scope>
</reference>